<dbReference type="GO" id="GO:0031297">
    <property type="term" value="P:replication fork processing"/>
    <property type="evidence" value="ECO:0007669"/>
    <property type="project" value="TreeGrafter"/>
</dbReference>
<accession>V9LIN1</accession>
<comment type="similarity">
    <text evidence="1">Belongs to the TAF9 family. CENP-S/MHF1 subfamily.</text>
</comment>
<dbReference type="PANTHER" id="PTHR22980">
    <property type="entry name" value="CORTISTATIN"/>
    <property type="match status" value="1"/>
</dbReference>
<keyword evidence="4" id="KW-0238">DNA-binding</keyword>
<proteinExistence type="evidence at transcript level"/>
<evidence type="ECO:0000256" key="6">
    <source>
        <dbReference type="SAM" id="MobiDB-lite"/>
    </source>
</evidence>
<evidence type="ECO:0000256" key="4">
    <source>
        <dbReference type="ARBA" id="ARBA00023125"/>
    </source>
</evidence>
<dbReference type="Pfam" id="PF15630">
    <property type="entry name" value="CENP-S"/>
    <property type="match status" value="1"/>
</dbReference>
<name>V9LIN1_CALMI</name>
<dbReference type="CDD" id="cd22919">
    <property type="entry name" value="HFD_CENP-S"/>
    <property type="match status" value="1"/>
</dbReference>
<dbReference type="InterPro" id="IPR009072">
    <property type="entry name" value="Histone-fold"/>
</dbReference>
<evidence type="ECO:0000256" key="3">
    <source>
        <dbReference type="ARBA" id="ARBA00022763"/>
    </source>
</evidence>
<dbReference type="GO" id="GO:0071821">
    <property type="term" value="C:FANCM-MHF complex"/>
    <property type="evidence" value="ECO:0007669"/>
    <property type="project" value="InterPro"/>
</dbReference>
<protein>
    <recommendedName>
        <fullName evidence="2">Centromere protein S</fullName>
    </recommendedName>
</protein>
<dbReference type="EMBL" id="JW880554">
    <property type="protein sequence ID" value="AFP13071.1"/>
    <property type="molecule type" value="mRNA"/>
</dbReference>
<evidence type="ECO:0000256" key="5">
    <source>
        <dbReference type="ARBA" id="ARBA00023204"/>
    </source>
</evidence>
<evidence type="ECO:0000256" key="1">
    <source>
        <dbReference type="ARBA" id="ARBA00006612"/>
    </source>
</evidence>
<keyword evidence="3" id="KW-0227">DNA damage</keyword>
<dbReference type="GO" id="GO:0003682">
    <property type="term" value="F:chromatin binding"/>
    <property type="evidence" value="ECO:0007669"/>
    <property type="project" value="TreeGrafter"/>
</dbReference>
<feature type="region of interest" description="Disordered" evidence="6">
    <location>
        <begin position="116"/>
        <end position="139"/>
    </location>
</feature>
<dbReference type="PANTHER" id="PTHR22980:SF0">
    <property type="entry name" value="CENTROMERE PROTEIN S"/>
    <property type="match status" value="1"/>
</dbReference>
<evidence type="ECO:0000256" key="2">
    <source>
        <dbReference type="ARBA" id="ARBA00016400"/>
    </source>
</evidence>
<sequence>MAAAAAAERDRAAHTQRLRAAVHYTVGCLCQEVGEDKGKEFNKQTIAAIAETTFRQCEIFAQDLELFSRHGKRSTVNTEDVKLLSRRSTALQKFITKKCDDLASDNVEKKTLFTAGKGKKKSNVQTESTVTESDDTCME</sequence>
<dbReference type="AlphaFoldDB" id="V9LIN1"/>
<evidence type="ECO:0000313" key="7">
    <source>
        <dbReference type="EMBL" id="AFP13071.1"/>
    </source>
</evidence>
<dbReference type="GO" id="GO:0000712">
    <property type="term" value="P:resolution of meiotic recombination intermediates"/>
    <property type="evidence" value="ECO:0007669"/>
    <property type="project" value="TreeGrafter"/>
</dbReference>
<keyword evidence="5" id="KW-0234">DNA repair</keyword>
<dbReference type="Gene3D" id="1.10.20.10">
    <property type="entry name" value="Histone, subunit A"/>
    <property type="match status" value="1"/>
</dbReference>
<dbReference type="GO" id="GO:0003677">
    <property type="term" value="F:DNA binding"/>
    <property type="evidence" value="ECO:0007669"/>
    <property type="project" value="UniProtKB-KW"/>
</dbReference>
<reference evidence="7" key="1">
    <citation type="journal article" date="2014" name="Nature">
        <title>Elephant shark genome provides unique insights into gnathostome evolution.</title>
        <authorList>
            <consortium name="International Elephant Shark Genome Sequencing Consortium"/>
            <person name="Venkatesh B."/>
            <person name="Lee A.P."/>
            <person name="Ravi V."/>
            <person name="Maurya A.K."/>
            <person name="Lian M.M."/>
            <person name="Swann J.B."/>
            <person name="Ohta Y."/>
            <person name="Flajnik M.F."/>
            <person name="Sutoh Y."/>
            <person name="Kasahara M."/>
            <person name="Hoon S."/>
            <person name="Gangu V."/>
            <person name="Roy S.W."/>
            <person name="Irimia M."/>
            <person name="Korzh V."/>
            <person name="Kondrychyn I."/>
            <person name="Lim Z.W."/>
            <person name="Tay B.H."/>
            <person name="Tohari S."/>
            <person name="Kong K.W."/>
            <person name="Ho S."/>
            <person name="Lorente-Galdos B."/>
            <person name="Quilez J."/>
            <person name="Marques-Bonet T."/>
            <person name="Raney B.J."/>
            <person name="Ingham P.W."/>
            <person name="Tay A."/>
            <person name="Hillier L.W."/>
            <person name="Minx P."/>
            <person name="Boehm T."/>
            <person name="Wilson R.K."/>
            <person name="Brenner S."/>
            <person name="Warren W.C."/>
        </authorList>
    </citation>
    <scope>NUCLEOTIDE SEQUENCE</scope>
    <source>
        <tissue evidence="7">Gills</tissue>
    </source>
</reference>
<organism evidence="7">
    <name type="scientific">Callorhinchus milii</name>
    <name type="common">Ghost shark</name>
    <dbReference type="NCBI Taxonomy" id="7868"/>
    <lineage>
        <taxon>Eukaryota</taxon>
        <taxon>Metazoa</taxon>
        <taxon>Chordata</taxon>
        <taxon>Craniata</taxon>
        <taxon>Vertebrata</taxon>
        <taxon>Chondrichthyes</taxon>
        <taxon>Holocephali</taxon>
        <taxon>Chimaeriformes</taxon>
        <taxon>Callorhinchidae</taxon>
        <taxon>Callorhinchus</taxon>
    </lineage>
</organism>
<dbReference type="GO" id="GO:0006281">
    <property type="term" value="P:DNA repair"/>
    <property type="evidence" value="ECO:0007669"/>
    <property type="project" value="UniProtKB-KW"/>
</dbReference>
<dbReference type="FunFam" id="1.10.20.10:FF:000156">
    <property type="entry name" value="Centromere protein S"/>
    <property type="match status" value="1"/>
</dbReference>
<dbReference type="InterPro" id="IPR029003">
    <property type="entry name" value="CENP-S/Mhf1"/>
</dbReference>
<dbReference type="GO" id="GO:0046982">
    <property type="term" value="F:protein heterodimerization activity"/>
    <property type="evidence" value="ECO:0007669"/>
    <property type="project" value="InterPro"/>
</dbReference>
<dbReference type="SUPFAM" id="SSF47113">
    <property type="entry name" value="Histone-fold"/>
    <property type="match status" value="1"/>
</dbReference>